<evidence type="ECO:0000313" key="2">
    <source>
        <dbReference type="EMBL" id="CZS94778.1"/>
    </source>
</evidence>
<keyword evidence="1" id="KW-0732">Signal</keyword>
<evidence type="ECO:0000313" key="3">
    <source>
        <dbReference type="Proteomes" id="UP000178912"/>
    </source>
</evidence>
<reference evidence="3" key="1">
    <citation type="submission" date="2016-03" db="EMBL/GenBank/DDBJ databases">
        <authorList>
            <person name="Guldener U."/>
        </authorList>
    </citation>
    <scope>NUCLEOTIDE SEQUENCE [LARGE SCALE GENOMIC DNA]</scope>
    <source>
        <strain evidence="3">04CH-RAC-A.6.1</strain>
    </source>
</reference>
<feature type="chain" id="PRO_5009445733" evidence="1">
    <location>
        <begin position="17"/>
        <end position="90"/>
    </location>
</feature>
<gene>
    <name evidence="2" type="ORF">RAG0_04636</name>
</gene>
<name>A0A1E1K9P0_9HELO</name>
<proteinExistence type="predicted"/>
<evidence type="ECO:0000256" key="1">
    <source>
        <dbReference type="SAM" id="SignalP"/>
    </source>
</evidence>
<dbReference type="AlphaFoldDB" id="A0A1E1K9P0"/>
<dbReference type="EMBL" id="FJUX01000020">
    <property type="protein sequence ID" value="CZS94778.1"/>
    <property type="molecule type" value="Genomic_DNA"/>
</dbReference>
<organism evidence="2 3">
    <name type="scientific">Rhynchosporium agropyri</name>
    <dbReference type="NCBI Taxonomy" id="914238"/>
    <lineage>
        <taxon>Eukaryota</taxon>
        <taxon>Fungi</taxon>
        <taxon>Dikarya</taxon>
        <taxon>Ascomycota</taxon>
        <taxon>Pezizomycotina</taxon>
        <taxon>Leotiomycetes</taxon>
        <taxon>Helotiales</taxon>
        <taxon>Ploettnerulaceae</taxon>
        <taxon>Rhynchosporium</taxon>
    </lineage>
</organism>
<feature type="signal peptide" evidence="1">
    <location>
        <begin position="1"/>
        <end position="16"/>
    </location>
</feature>
<keyword evidence="3" id="KW-1185">Reference proteome</keyword>
<accession>A0A1E1K9P0</accession>
<sequence length="90" mass="10001">MKFTILSALFISNALSVAINGAGLEARDPDIAFCSCQAQMQNLNYVVAIVPNGQGNVRKGNAQVFNRDRYPIQNNRPHGSYWTELRFKAV</sequence>
<protein>
    <submittedName>
        <fullName evidence="2">Uncharacterized protein</fullName>
    </submittedName>
</protein>
<dbReference type="Proteomes" id="UP000178912">
    <property type="component" value="Unassembled WGS sequence"/>
</dbReference>